<keyword evidence="7 8" id="KW-0119">Carbohydrate metabolism</keyword>
<comment type="catalytic activity">
    <reaction evidence="8 10">
        <text>D-xylulose + ATP = D-xylulose 5-phosphate + ADP + H(+)</text>
        <dbReference type="Rhea" id="RHEA:10964"/>
        <dbReference type="ChEBI" id="CHEBI:15378"/>
        <dbReference type="ChEBI" id="CHEBI:17140"/>
        <dbReference type="ChEBI" id="CHEBI:30616"/>
        <dbReference type="ChEBI" id="CHEBI:57737"/>
        <dbReference type="ChEBI" id="CHEBI:456216"/>
        <dbReference type="EC" id="2.7.1.17"/>
    </reaction>
</comment>
<keyword evidence="6 8" id="KW-0067">ATP-binding</keyword>
<reference evidence="13 14" key="1">
    <citation type="journal article" date="2015" name="Genome Announc.">
        <title>Expanding the biotechnology potential of lactobacilli through comparative genomics of 213 strains and associated genera.</title>
        <authorList>
            <person name="Sun Z."/>
            <person name="Harris H.M."/>
            <person name="McCann A."/>
            <person name="Guo C."/>
            <person name="Argimon S."/>
            <person name="Zhang W."/>
            <person name="Yang X."/>
            <person name="Jeffery I.B."/>
            <person name="Cooney J.C."/>
            <person name="Kagawa T.F."/>
            <person name="Liu W."/>
            <person name="Song Y."/>
            <person name="Salvetti E."/>
            <person name="Wrobel A."/>
            <person name="Rasinkangas P."/>
            <person name="Parkhill J."/>
            <person name="Rea M.C."/>
            <person name="O'Sullivan O."/>
            <person name="Ritari J."/>
            <person name="Douillard F.P."/>
            <person name="Paul Ross R."/>
            <person name="Yang R."/>
            <person name="Briner A.E."/>
            <person name="Felis G.E."/>
            <person name="de Vos W.M."/>
            <person name="Barrangou R."/>
            <person name="Klaenhammer T.R."/>
            <person name="Caufield P.W."/>
            <person name="Cui Y."/>
            <person name="Zhang H."/>
            <person name="O'Toole P.W."/>
        </authorList>
    </citation>
    <scope>NUCLEOTIDE SEQUENCE [LARGE SCALE GENOMIC DNA]</scope>
    <source>
        <strain evidence="13 14">DSM 20253</strain>
    </source>
</reference>
<evidence type="ECO:0000256" key="5">
    <source>
        <dbReference type="ARBA" id="ARBA00022777"/>
    </source>
</evidence>
<evidence type="ECO:0000256" key="10">
    <source>
        <dbReference type="RuleBase" id="RU364073"/>
    </source>
</evidence>
<dbReference type="NCBIfam" id="TIGR01312">
    <property type="entry name" value="XylB"/>
    <property type="match status" value="1"/>
</dbReference>
<feature type="active site" description="Proton acceptor" evidence="8">
    <location>
        <position position="262"/>
    </location>
</feature>
<feature type="domain" description="Carbohydrate kinase FGGY C-terminal" evidence="12">
    <location>
        <begin position="280"/>
        <end position="464"/>
    </location>
</feature>
<evidence type="ECO:0000259" key="11">
    <source>
        <dbReference type="Pfam" id="PF00370"/>
    </source>
</evidence>
<dbReference type="InterPro" id="IPR050406">
    <property type="entry name" value="FGGY_Carb_Kinase"/>
</dbReference>
<keyword evidence="5 8" id="KW-0418">Kinase</keyword>
<comment type="similarity">
    <text evidence="1 8 9">Belongs to the FGGY kinase family.</text>
</comment>
<keyword evidence="14" id="KW-1185">Reference proteome</keyword>
<evidence type="ECO:0000256" key="1">
    <source>
        <dbReference type="ARBA" id="ARBA00009156"/>
    </source>
</evidence>
<dbReference type="InterPro" id="IPR018483">
    <property type="entry name" value="Carb_kinase_FGGY_CS"/>
</dbReference>
<evidence type="ECO:0000256" key="7">
    <source>
        <dbReference type="ARBA" id="ARBA00023277"/>
    </source>
</evidence>
<evidence type="ECO:0000313" key="13">
    <source>
        <dbReference type="EMBL" id="KRN00170.1"/>
    </source>
</evidence>
<accession>A0A0R2DIM6</accession>
<dbReference type="GO" id="GO:0005998">
    <property type="term" value="P:xylulose catabolic process"/>
    <property type="evidence" value="ECO:0007669"/>
    <property type="project" value="UniProtKB-UniRule"/>
</dbReference>
<evidence type="ECO:0000256" key="3">
    <source>
        <dbReference type="ARBA" id="ARBA00022679"/>
    </source>
</evidence>
<evidence type="ECO:0000256" key="2">
    <source>
        <dbReference type="ARBA" id="ARBA00022629"/>
    </source>
</evidence>
<dbReference type="Pfam" id="PF00370">
    <property type="entry name" value="FGGY_N"/>
    <property type="match status" value="1"/>
</dbReference>
<dbReference type="CDD" id="cd07808">
    <property type="entry name" value="ASKHA_NBD_FGGY_EcXK-like"/>
    <property type="match status" value="1"/>
</dbReference>
<dbReference type="InterPro" id="IPR018485">
    <property type="entry name" value="FGGY_C"/>
</dbReference>
<evidence type="ECO:0000313" key="14">
    <source>
        <dbReference type="Proteomes" id="UP000051638"/>
    </source>
</evidence>
<comment type="function">
    <text evidence="8">Catalyzes the phosphorylation of D-xylulose to D-xylulose 5-phosphate.</text>
</comment>
<dbReference type="Pfam" id="PF02782">
    <property type="entry name" value="FGGY_C"/>
    <property type="match status" value="1"/>
</dbReference>
<evidence type="ECO:0000259" key="12">
    <source>
        <dbReference type="Pfam" id="PF02782"/>
    </source>
</evidence>
<dbReference type="PANTHER" id="PTHR43095">
    <property type="entry name" value="SUGAR KINASE"/>
    <property type="match status" value="1"/>
</dbReference>
<feature type="binding site" evidence="8">
    <location>
        <begin position="104"/>
        <end position="105"/>
    </location>
    <ligand>
        <name>substrate</name>
    </ligand>
</feature>
<dbReference type="PROSITE" id="PS00445">
    <property type="entry name" value="FGGY_KINASES_2"/>
    <property type="match status" value="1"/>
</dbReference>
<keyword evidence="2 8" id="KW-0859">Xylose metabolism</keyword>
<dbReference type="Gene3D" id="3.30.420.40">
    <property type="match status" value="2"/>
</dbReference>
<evidence type="ECO:0000256" key="4">
    <source>
        <dbReference type="ARBA" id="ARBA00022741"/>
    </source>
</evidence>
<dbReference type="AlphaFoldDB" id="A0A0R2DIM6"/>
<keyword evidence="4 8" id="KW-0547">Nucleotide-binding</keyword>
<dbReference type="InterPro" id="IPR043129">
    <property type="entry name" value="ATPase_NBD"/>
</dbReference>
<dbReference type="HAMAP" id="MF_02220">
    <property type="entry name" value="XylB"/>
    <property type="match status" value="1"/>
</dbReference>
<dbReference type="PATRIC" id="fig|1423796.3.peg.572"/>
<dbReference type="EMBL" id="AYYI01000002">
    <property type="protein sequence ID" value="KRN00170.1"/>
    <property type="molecule type" value="Genomic_DNA"/>
</dbReference>
<dbReference type="GO" id="GO:0042732">
    <property type="term" value="P:D-xylose metabolic process"/>
    <property type="evidence" value="ECO:0007669"/>
    <property type="project" value="UniProtKB-KW"/>
</dbReference>
<name>A0A0R2DIM6_9LACO</name>
<evidence type="ECO:0000256" key="9">
    <source>
        <dbReference type="RuleBase" id="RU003733"/>
    </source>
</evidence>
<dbReference type="EC" id="2.7.1.17" evidence="8 10"/>
<protein>
    <recommendedName>
        <fullName evidence="8 10">Xylulose kinase</fullName>
        <shortName evidence="8 10">Xylulokinase</shortName>
        <ecNumber evidence="8 10">2.7.1.17</ecNumber>
    </recommendedName>
</protein>
<comment type="caution">
    <text evidence="13">The sequence shown here is derived from an EMBL/GenBank/DDBJ whole genome shotgun (WGS) entry which is preliminary data.</text>
</comment>
<evidence type="ECO:0000256" key="6">
    <source>
        <dbReference type="ARBA" id="ARBA00022840"/>
    </source>
</evidence>
<sequence length="524" mass="57790">MTRLAMGRYLVPLPFLLKGDNLMSQYVLGVDLGTSAVKVSAVDRQGNISAQESYAFPLSHPQPGYSEQNPADWVMGTAVAIVRLILNDHIQATDISGISFSGQMHGLVLLDKNNQVLRPAILWDDTRTTKQCQEITTQMGERFIDITHNRPLEGFTLPKLLWVQENEPEIWQQATTFLLPKDYVRFRMTGKLATDYSDATGTVMLDADQQTWSPEICQQFNIPLSMCPELKQSIAEVGHISDSFAEFSGLSPATKVFAGAADNAAGALGAGILKPNRVLSSIGTSGVVLKYEANASVNYRGLLQFEDHAIPNTYYSMGVTLAAGYSLNWFKKTFCGQESFTKMIASAAKSVVGAHGLLFTPYIVGERTPYADADVRGSFTGIDGTHQKGDFVRAVMEGIIFSFRDIMAIYDEKDSTFDTVISIGGGAKSELWLQIQADIFNKKVVSLKNEQGPGLGAAMIAAVGLGWYSDFQAITRQFVHLGPVHEPIPKNVAQYQKLHQIYQQVYRQTQSLSHDLLAFRREFN</sequence>
<keyword evidence="3 8" id="KW-0808">Transferase</keyword>
<feature type="domain" description="Carbohydrate kinase FGGY N-terminal" evidence="11">
    <location>
        <begin position="26"/>
        <end position="269"/>
    </location>
</feature>
<dbReference type="GO" id="GO:0005524">
    <property type="term" value="F:ATP binding"/>
    <property type="evidence" value="ECO:0007669"/>
    <property type="project" value="UniProtKB-UniRule"/>
</dbReference>
<dbReference type="SUPFAM" id="SSF53067">
    <property type="entry name" value="Actin-like ATPase domain"/>
    <property type="match status" value="2"/>
</dbReference>
<dbReference type="InterPro" id="IPR006000">
    <property type="entry name" value="Xylulokinase"/>
</dbReference>
<proteinExistence type="inferred from homology"/>
<organism evidence="13 14">
    <name type="scientific">Loigolactobacillus rennini DSM 20253</name>
    <dbReference type="NCBI Taxonomy" id="1423796"/>
    <lineage>
        <taxon>Bacteria</taxon>
        <taxon>Bacillati</taxon>
        <taxon>Bacillota</taxon>
        <taxon>Bacilli</taxon>
        <taxon>Lactobacillales</taxon>
        <taxon>Lactobacillaceae</taxon>
        <taxon>Loigolactobacillus</taxon>
    </lineage>
</organism>
<dbReference type="GO" id="GO:0004856">
    <property type="term" value="F:D-xylulokinase activity"/>
    <property type="evidence" value="ECO:0007669"/>
    <property type="project" value="UniProtKB-UniRule"/>
</dbReference>
<dbReference type="InterPro" id="IPR000577">
    <property type="entry name" value="Carb_kinase_FGGY"/>
</dbReference>
<dbReference type="PIRSF" id="PIRSF000538">
    <property type="entry name" value="GlpK"/>
    <property type="match status" value="1"/>
</dbReference>
<feature type="site" description="Important for activity" evidence="8">
    <location>
        <position position="31"/>
    </location>
</feature>
<dbReference type="PANTHER" id="PTHR43095:SF5">
    <property type="entry name" value="XYLULOSE KINASE"/>
    <property type="match status" value="1"/>
</dbReference>
<dbReference type="InterPro" id="IPR018484">
    <property type="entry name" value="FGGY_N"/>
</dbReference>
<gene>
    <name evidence="8 10" type="primary">xylB</name>
    <name evidence="13" type="ORF">FC24_GL000556</name>
</gene>
<dbReference type="Proteomes" id="UP000051638">
    <property type="component" value="Unassembled WGS sequence"/>
</dbReference>
<evidence type="ECO:0000256" key="8">
    <source>
        <dbReference type="HAMAP-Rule" id="MF_02220"/>
    </source>
</evidence>
<dbReference type="PROSITE" id="PS00933">
    <property type="entry name" value="FGGY_KINASES_1"/>
    <property type="match status" value="1"/>
</dbReference>
<dbReference type="STRING" id="1423796.FC24_GL000556"/>